<dbReference type="InterPro" id="IPR020904">
    <property type="entry name" value="Sc_DH/Rdtase_CS"/>
</dbReference>
<evidence type="ECO:0000313" key="4">
    <source>
        <dbReference type="EMBL" id="MCQ8835954.1"/>
    </source>
</evidence>
<gene>
    <name evidence="4" type="ORF">NQU54_44805</name>
</gene>
<dbReference type="EMBL" id="JANIIC010000098">
    <property type="protein sequence ID" value="MCQ8835954.1"/>
    <property type="molecule type" value="Genomic_DNA"/>
</dbReference>
<evidence type="ECO:0000256" key="2">
    <source>
        <dbReference type="ARBA" id="ARBA00023002"/>
    </source>
</evidence>
<dbReference type="GO" id="GO:0016491">
    <property type="term" value="F:oxidoreductase activity"/>
    <property type="evidence" value="ECO:0007669"/>
    <property type="project" value="UniProtKB-KW"/>
</dbReference>
<proteinExistence type="inferred from homology"/>
<dbReference type="AlphaFoldDB" id="A0A9X2MA68"/>
<comment type="caution">
    <text evidence="4">The sequence shown here is derived from an EMBL/GenBank/DDBJ whole genome shotgun (WGS) entry which is preliminary data.</text>
</comment>
<evidence type="ECO:0000256" key="1">
    <source>
        <dbReference type="ARBA" id="ARBA00006484"/>
    </source>
</evidence>
<dbReference type="PROSITE" id="PS00061">
    <property type="entry name" value="ADH_SHORT"/>
    <property type="match status" value="1"/>
</dbReference>
<evidence type="ECO:0000313" key="5">
    <source>
        <dbReference type="Proteomes" id="UP001142400"/>
    </source>
</evidence>
<comment type="similarity">
    <text evidence="1">Belongs to the short-chain dehydrogenases/reductases (SDR) family.</text>
</comment>
<dbReference type="PANTHER" id="PTHR43658">
    <property type="entry name" value="SHORT-CHAIN DEHYDROGENASE/REDUCTASE"/>
    <property type="match status" value="1"/>
</dbReference>
<dbReference type="InterPro" id="IPR002347">
    <property type="entry name" value="SDR_fam"/>
</dbReference>
<dbReference type="RefSeq" id="WP_257636044.1">
    <property type="nucleotide sequence ID" value="NZ_JANIIC010000098.1"/>
</dbReference>
<keyword evidence="2" id="KW-0560">Oxidoreductase</keyword>
<evidence type="ECO:0000259" key="3">
    <source>
        <dbReference type="SMART" id="SM00822"/>
    </source>
</evidence>
<organism evidence="4 5">
    <name type="scientific">Streptomyces malaysiensis subsp. samsunensis</name>
    <dbReference type="NCBI Taxonomy" id="459658"/>
    <lineage>
        <taxon>Bacteria</taxon>
        <taxon>Bacillati</taxon>
        <taxon>Actinomycetota</taxon>
        <taxon>Actinomycetes</taxon>
        <taxon>Kitasatosporales</taxon>
        <taxon>Streptomycetaceae</taxon>
        <taxon>Streptomyces</taxon>
        <taxon>Streptomyces violaceusniger group</taxon>
    </lineage>
</organism>
<keyword evidence="5" id="KW-1185">Reference proteome</keyword>
<dbReference type="SUPFAM" id="SSF51735">
    <property type="entry name" value="NAD(P)-binding Rossmann-fold domains"/>
    <property type="match status" value="1"/>
</dbReference>
<dbReference type="Gene3D" id="3.40.50.720">
    <property type="entry name" value="NAD(P)-binding Rossmann-like Domain"/>
    <property type="match status" value="1"/>
</dbReference>
<dbReference type="SMART" id="SM00822">
    <property type="entry name" value="PKS_KR"/>
    <property type="match status" value="1"/>
</dbReference>
<reference evidence="4" key="1">
    <citation type="submission" date="2022-06" db="EMBL/GenBank/DDBJ databases">
        <title>WGS of actinobacteria.</title>
        <authorList>
            <person name="Thawai C."/>
        </authorList>
    </citation>
    <scope>NUCLEOTIDE SEQUENCE</scope>
    <source>
        <strain evidence="4">DSM 42010</strain>
    </source>
</reference>
<accession>A0A9X2MA68</accession>
<dbReference type="InterPro" id="IPR036291">
    <property type="entry name" value="NAD(P)-bd_dom_sf"/>
</dbReference>
<protein>
    <submittedName>
        <fullName evidence="4">SDR family oxidoreductase</fullName>
    </submittedName>
</protein>
<name>A0A9X2MA68_STRMQ</name>
<dbReference type="PRINTS" id="PR00081">
    <property type="entry name" value="GDHRDH"/>
</dbReference>
<feature type="domain" description="Ketoreductase" evidence="3">
    <location>
        <begin position="6"/>
        <end position="195"/>
    </location>
</feature>
<dbReference type="Pfam" id="PF00106">
    <property type="entry name" value="adh_short"/>
    <property type="match status" value="1"/>
</dbReference>
<dbReference type="InterPro" id="IPR057326">
    <property type="entry name" value="KR_dom"/>
</dbReference>
<dbReference type="Proteomes" id="UP001142400">
    <property type="component" value="Unassembled WGS sequence"/>
</dbReference>
<sequence length="254" mass="26998">MTDTPSVYVVTGGAGGLGGATAKLLAERDVSVVVTDLVDADESELRAQLGERVTFVRGDVCSESDLGRVLDRASERGTIRGLVHCPGKGFPRRIVDRAGTPFPLDQFETALRLNLVGTFNALRLTAARMATNDPDEGERGSIVMTASVAAWDGQVGQIAYAAAKSGVVGMTLCAARDLADLGIRVNTIAPGIFDTPLLARFSQGIRDGLAESVTFPKRLGDPEEYASLADQLLHNRYLNGEVIRLDGAIRMAPR</sequence>
<dbReference type="PANTHER" id="PTHR43658:SF8">
    <property type="entry name" value="17-BETA-HYDROXYSTEROID DEHYDROGENASE 14-RELATED"/>
    <property type="match status" value="1"/>
</dbReference>